<feature type="domain" description="C2H2-type" evidence="1">
    <location>
        <begin position="71"/>
        <end position="97"/>
    </location>
</feature>
<dbReference type="Proteomes" id="UP000001312">
    <property type="component" value="Unassembled WGS sequence"/>
</dbReference>
<dbReference type="eggNOG" id="ENOG502TDVB">
    <property type="taxonomic scope" value="Eukaryota"/>
</dbReference>
<reference evidence="3" key="1">
    <citation type="journal article" date="2011" name="PLoS Genet.">
        <title>Genomic analysis of the necrotrophic fungal pathogens Sclerotinia sclerotiorum and Botrytis cinerea.</title>
        <authorList>
            <person name="Amselem J."/>
            <person name="Cuomo C.A."/>
            <person name="van Kan J.A."/>
            <person name="Viaud M."/>
            <person name="Benito E.P."/>
            <person name="Couloux A."/>
            <person name="Coutinho P.M."/>
            <person name="de Vries R.P."/>
            <person name="Dyer P.S."/>
            <person name="Fillinger S."/>
            <person name="Fournier E."/>
            <person name="Gout L."/>
            <person name="Hahn M."/>
            <person name="Kohn L."/>
            <person name="Lapalu N."/>
            <person name="Plummer K.M."/>
            <person name="Pradier J.M."/>
            <person name="Quevillon E."/>
            <person name="Sharon A."/>
            <person name="Simon A."/>
            <person name="ten Have A."/>
            <person name="Tudzynski B."/>
            <person name="Tudzynski P."/>
            <person name="Wincker P."/>
            <person name="Andrew M."/>
            <person name="Anthouard V."/>
            <person name="Beever R.E."/>
            <person name="Beffa R."/>
            <person name="Benoit I."/>
            <person name="Bouzid O."/>
            <person name="Brault B."/>
            <person name="Chen Z."/>
            <person name="Choquer M."/>
            <person name="Collemare J."/>
            <person name="Cotton P."/>
            <person name="Danchin E.G."/>
            <person name="Da Silva C."/>
            <person name="Gautier A."/>
            <person name="Giraud C."/>
            <person name="Giraud T."/>
            <person name="Gonzalez C."/>
            <person name="Grossetete S."/>
            <person name="Guldener U."/>
            <person name="Henrissat B."/>
            <person name="Howlett B.J."/>
            <person name="Kodira C."/>
            <person name="Kretschmer M."/>
            <person name="Lappartient A."/>
            <person name="Leroch M."/>
            <person name="Levis C."/>
            <person name="Mauceli E."/>
            <person name="Neuveglise C."/>
            <person name="Oeser B."/>
            <person name="Pearson M."/>
            <person name="Poulain J."/>
            <person name="Poussereau N."/>
            <person name="Quesneville H."/>
            <person name="Rascle C."/>
            <person name="Schumacher J."/>
            <person name="Segurens B."/>
            <person name="Sexton A."/>
            <person name="Silva E."/>
            <person name="Sirven C."/>
            <person name="Soanes D.M."/>
            <person name="Talbot N.J."/>
            <person name="Templeton M."/>
            <person name="Yandava C."/>
            <person name="Yarden O."/>
            <person name="Zeng Q."/>
            <person name="Rollins J.A."/>
            <person name="Lebrun M.H."/>
            <person name="Dickman M."/>
        </authorList>
    </citation>
    <scope>NUCLEOTIDE SEQUENCE [LARGE SCALE GENOMIC DNA]</scope>
    <source>
        <strain evidence="3">ATCC 18683 / 1980 / Ss-1</strain>
    </source>
</reference>
<dbReference type="InterPro" id="IPR013087">
    <property type="entry name" value="Znf_C2H2_type"/>
</dbReference>
<evidence type="ECO:0000313" key="3">
    <source>
        <dbReference type="Proteomes" id="UP000001312"/>
    </source>
</evidence>
<evidence type="ECO:0000313" key="2">
    <source>
        <dbReference type="EMBL" id="EDN90704.1"/>
    </source>
</evidence>
<feature type="domain" description="C2H2-type" evidence="1">
    <location>
        <begin position="102"/>
        <end position="130"/>
    </location>
</feature>
<organism evidence="2 3">
    <name type="scientific">Sclerotinia sclerotiorum (strain ATCC 18683 / 1980 / Ss-1)</name>
    <name type="common">White mold</name>
    <name type="synonym">Whetzelinia sclerotiorum</name>
    <dbReference type="NCBI Taxonomy" id="665079"/>
    <lineage>
        <taxon>Eukaryota</taxon>
        <taxon>Fungi</taxon>
        <taxon>Dikarya</taxon>
        <taxon>Ascomycota</taxon>
        <taxon>Pezizomycotina</taxon>
        <taxon>Leotiomycetes</taxon>
        <taxon>Helotiales</taxon>
        <taxon>Sclerotiniaceae</taxon>
        <taxon>Sclerotinia</taxon>
    </lineage>
</organism>
<protein>
    <recommendedName>
        <fullName evidence="1">C2H2-type domain-containing protein</fullName>
    </recommendedName>
</protein>
<proteinExistence type="predicted"/>
<keyword evidence="3" id="KW-1185">Reference proteome</keyword>
<dbReference type="EMBL" id="CH476621">
    <property type="protein sequence ID" value="EDN90704.1"/>
    <property type="molecule type" value="Genomic_DNA"/>
</dbReference>
<dbReference type="GeneID" id="5494689"/>
<dbReference type="AlphaFoldDB" id="A7E482"/>
<sequence>MDFGDGSNVSSYNYQFTPSGFDQFGTTSNPELQLPWNADHTLAIETAPGFSTHTQQQHLGRQRKENEQRPHKCTIQGCKVDPFKNPADLRRHKISVHGDPKFFCPVVTCKFHKKGFGRKDNLTEHKRRVHVPVLLSPVATLETTTQDLQTASFEDEDMDDWSLAATPGGMENRSNDNSPTIAFVLQRLGLG</sequence>
<gene>
    <name evidence="2" type="ORF">SS1G_00104</name>
</gene>
<dbReference type="Gene3D" id="3.30.160.60">
    <property type="entry name" value="Classic Zinc Finger"/>
    <property type="match status" value="1"/>
</dbReference>
<dbReference type="HOGENOM" id="CLU_1422203_0_0_1"/>
<dbReference type="InParanoid" id="A7E482"/>
<accession>A7E482</accession>
<dbReference type="KEGG" id="ssl:SS1G_00104"/>
<evidence type="ECO:0000259" key="1">
    <source>
        <dbReference type="SMART" id="SM00355"/>
    </source>
</evidence>
<dbReference type="RefSeq" id="XP_001598018.1">
    <property type="nucleotide sequence ID" value="XM_001597968.1"/>
</dbReference>
<name>A7E482_SCLS1</name>
<dbReference type="SMART" id="SM00355">
    <property type="entry name" value="ZnF_C2H2"/>
    <property type="match status" value="2"/>
</dbReference>